<organism evidence="3 4">
    <name type="scientific">Nocardioides seonyuensis</name>
    <dbReference type="NCBI Taxonomy" id="2518371"/>
    <lineage>
        <taxon>Bacteria</taxon>
        <taxon>Bacillati</taxon>
        <taxon>Actinomycetota</taxon>
        <taxon>Actinomycetes</taxon>
        <taxon>Propionibacteriales</taxon>
        <taxon>Nocardioidaceae</taxon>
        <taxon>Nocardioides</taxon>
    </lineage>
</organism>
<evidence type="ECO:0000256" key="2">
    <source>
        <dbReference type="SAM" id="Phobius"/>
    </source>
</evidence>
<feature type="transmembrane region" description="Helical" evidence="2">
    <location>
        <begin position="401"/>
        <end position="419"/>
    </location>
</feature>
<dbReference type="EMBL" id="CP038436">
    <property type="protein sequence ID" value="QBX55149.1"/>
    <property type="molecule type" value="Genomic_DNA"/>
</dbReference>
<keyword evidence="2" id="KW-1133">Transmembrane helix</keyword>
<dbReference type="AlphaFoldDB" id="A0A4P7IDC5"/>
<feature type="region of interest" description="Disordered" evidence="1">
    <location>
        <begin position="261"/>
        <end position="287"/>
    </location>
</feature>
<keyword evidence="2" id="KW-0472">Membrane</keyword>
<name>A0A4P7IDC5_9ACTN</name>
<evidence type="ECO:0000313" key="4">
    <source>
        <dbReference type="Proteomes" id="UP000294853"/>
    </source>
</evidence>
<keyword evidence="4" id="KW-1185">Reference proteome</keyword>
<dbReference type="Proteomes" id="UP000294853">
    <property type="component" value="Chromosome"/>
</dbReference>
<feature type="compositionally biased region" description="Polar residues" evidence="1">
    <location>
        <begin position="276"/>
        <end position="287"/>
    </location>
</feature>
<evidence type="ECO:0000256" key="1">
    <source>
        <dbReference type="SAM" id="MobiDB-lite"/>
    </source>
</evidence>
<dbReference type="KEGG" id="nsn:EXE58_06550"/>
<evidence type="ECO:0000313" key="3">
    <source>
        <dbReference type="EMBL" id="QBX55149.1"/>
    </source>
</evidence>
<keyword evidence="2" id="KW-0812">Transmembrane</keyword>
<accession>A0A4P7IDC5</accession>
<dbReference type="RefSeq" id="WP_135267117.1">
    <property type="nucleotide sequence ID" value="NZ_CP038436.1"/>
</dbReference>
<feature type="transmembrane region" description="Helical" evidence="2">
    <location>
        <begin position="37"/>
        <end position="57"/>
    </location>
</feature>
<reference evidence="3 4" key="1">
    <citation type="submission" date="2019-03" db="EMBL/GenBank/DDBJ databases">
        <title>Three New Species of Nocardioides, Nocardioides euryhalodurans sp. nov., Nocardioides seonyuensis sp. nov. and Nocardioides eburneoflavus sp. nov. Iolated from Soil.</title>
        <authorList>
            <person name="Roh S.G."/>
            <person name="Lee C."/>
            <person name="Kim M.-K."/>
            <person name="Kim S.B."/>
        </authorList>
    </citation>
    <scope>NUCLEOTIDE SEQUENCE [LARGE SCALE GENOMIC DNA]</scope>
    <source>
        <strain evidence="3 4">MMS17-SY207-3</strain>
    </source>
</reference>
<dbReference type="InterPro" id="IPR011042">
    <property type="entry name" value="6-blade_b-propeller_TolB-like"/>
</dbReference>
<protein>
    <recommendedName>
        <fullName evidence="5">WD40 repeat domain-containing protein</fullName>
    </recommendedName>
</protein>
<dbReference type="Gene3D" id="2.120.10.30">
    <property type="entry name" value="TolB, C-terminal domain"/>
    <property type="match status" value="1"/>
</dbReference>
<evidence type="ECO:0008006" key="5">
    <source>
        <dbReference type="Google" id="ProtNLM"/>
    </source>
</evidence>
<dbReference type="SUPFAM" id="SSF82171">
    <property type="entry name" value="DPP6 N-terminal domain-like"/>
    <property type="match status" value="1"/>
</dbReference>
<dbReference type="OrthoDB" id="3775546at2"/>
<sequence>MNADLRNALHDLAEGQEFRPGPDAWDRGRRARRRSRIVAGAAALGVVAVVAGVGALVTGTPAGLAPADQDVVPGGAIPSRIEQVSDGLESETDLAIGRGSAAFVSAAGDPVVIGATDGKPHVLDLLDWARETPTLALSPDGLQLAWQPRISGDPVPKVALLDLVTGDVTQVQLGGGGEVVLRTLSWSPNSEHVAVLGHSITELGAGQDWFGRVDVSTATGALHAPLGVRVRQSGVSVSNDGALAVGTEAGRVVLEQAGSRRRLPRAEGFPGPFSPDGSQMAMQSSPGKASHTFDVVRQRVLEHPFPADTIPTAVSRPLGWLDNRLQLLLVTPTDGADAELVVTTPQVDEQSTWRRRVGSVDPDVADTLSLAVDLVPDLDGSSSQQLTHDFGEPEGTGERDISWMIGLGVAAAIAVLMGARRLWRWSRDRGL</sequence>
<proteinExistence type="predicted"/>
<gene>
    <name evidence="3" type="ORF">EXE58_06550</name>
</gene>